<dbReference type="RefSeq" id="WP_205170120.1">
    <property type="nucleotide sequence ID" value="NZ_CABVQG010000027.1"/>
</dbReference>
<name>A0A6J5IK50_9BURK</name>
<proteinExistence type="predicted"/>
<evidence type="ECO:0000313" key="2">
    <source>
        <dbReference type="EMBL" id="VWD14565.1"/>
    </source>
</evidence>
<dbReference type="Proteomes" id="UP000494120">
    <property type="component" value="Unassembled WGS sequence"/>
</dbReference>
<dbReference type="AlphaFoldDB" id="A0A6J5IK50"/>
<keyword evidence="3" id="KW-1185">Reference proteome</keyword>
<protein>
    <submittedName>
        <fullName evidence="1">Uncharacterized protein</fullName>
    </submittedName>
</protein>
<evidence type="ECO:0000313" key="3">
    <source>
        <dbReference type="Proteomes" id="UP000494120"/>
    </source>
</evidence>
<reference evidence="1 4" key="1">
    <citation type="submission" date="2020-04" db="EMBL/GenBank/DDBJ databases">
        <authorList>
            <person name="Depoorter E."/>
        </authorList>
    </citation>
    <scope>NUCLEOTIDE SEQUENCE [LARGE SCALE GENOMIC DNA]</scope>
    <source>
        <strain evidence="1 4">BCC0217</strain>
        <strain evidence="2 3">R-17378</strain>
    </source>
</reference>
<sequence length="113" mass="12750">MSATKREMKKDNETIELSGEEALRVLAEIEYILISLRNIGRYYHAGPAAAAGTDPDYAHETNRFIDEGGVTRRLAEVRKIITGKFDRSLGADDMDDVERAMEHIKVWEKPGDL</sequence>
<gene>
    <name evidence="2" type="ORF">BLA17378_06145</name>
    <name evidence="1" type="ORF">BLA3211_00382</name>
</gene>
<dbReference type="EMBL" id="CABWIL020000001">
    <property type="protein sequence ID" value="CAB3960644.1"/>
    <property type="molecule type" value="Genomic_DNA"/>
</dbReference>
<accession>A0A6J5IK50</accession>
<evidence type="ECO:0000313" key="4">
    <source>
        <dbReference type="Proteomes" id="UP000494301"/>
    </source>
</evidence>
<evidence type="ECO:0000313" key="1">
    <source>
        <dbReference type="EMBL" id="CAB3960644.1"/>
    </source>
</evidence>
<dbReference type="Proteomes" id="UP000494301">
    <property type="component" value="Unassembled WGS sequence"/>
</dbReference>
<organism evidence="1 4">
    <name type="scientific">Burkholderia aenigmatica</name>
    <dbReference type="NCBI Taxonomy" id="2015348"/>
    <lineage>
        <taxon>Bacteria</taxon>
        <taxon>Pseudomonadati</taxon>
        <taxon>Pseudomonadota</taxon>
        <taxon>Betaproteobacteria</taxon>
        <taxon>Burkholderiales</taxon>
        <taxon>Burkholderiaceae</taxon>
        <taxon>Burkholderia</taxon>
        <taxon>Burkholderia cepacia complex</taxon>
    </lineage>
</organism>
<dbReference type="EMBL" id="CABVQG010000027">
    <property type="protein sequence ID" value="VWD14565.1"/>
    <property type="molecule type" value="Genomic_DNA"/>
</dbReference>